<keyword evidence="3" id="KW-0677">Repeat</keyword>
<keyword evidence="2" id="KW-0698">rRNA processing</keyword>
<dbReference type="STRING" id="307972.A0A2G8KNQ5"/>
<evidence type="ECO:0000256" key="3">
    <source>
        <dbReference type="ARBA" id="ARBA00022737"/>
    </source>
</evidence>
<dbReference type="PANTHER" id="PTHR23271:SF1">
    <property type="entry name" value="U3 SMALL NUCLEOLAR RNA-ASSOCIATED PROTEIN 6 HOMOLOG"/>
    <property type="match status" value="1"/>
</dbReference>
<dbReference type="OrthoDB" id="28112at2759"/>
<reference evidence="6 7" key="1">
    <citation type="journal article" date="2017" name="PLoS Biol.">
        <title>The sea cucumber genome provides insights into morphological evolution and visceral regeneration.</title>
        <authorList>
            <person name="Zhang X."/>
            <person name="Sun L."/>
            <person name="Yuan J."/>
            <person name="Sun Y."/>
            <person name="Gao Y."/>
            <person name="Zhang L."/>
            <person name="Li S."/>
            <person name="Dai H."/>
            <person name="Hamel J.F."/>
            <person name="Liu C."/>
            <person name="Yu Y."/>
            <person name="Liu S."/>
            <person name="Lin W."/>
            <person name="Guo K."/>
            <person name="Jin S."/>
            <person name="Xu P."/>
            <person name="Storey K.B."/>
            <person name="Huan P."/>
            <person name="Zhang T."/>
            <person name="Zhou Y."/>
            <person name="Zhang J."/>
            <person name="Lin C."/>
            <person name="Li X."/>
            <person name="Xing L."/>
            <person name="Huo D."/>
            <person name="Sun M."/>
            <person name="Wang L."/>
            <person name="Mercier A."/>
            <person name="Li F."/>
            <person name="Yang H."/>
            <person name="Xiang J."/>
        </authorList>
    </citation>
    <scope>NUCLEOTIDE SEQUENCE [LARGE SCALE GENOMIC DNA]</scope>
    <source>
        <strain evidence="6">Shaxun</strain>
        <tissue evidence="6">Muscle</tissue>
    </source>
</reference>
<evidence type="ECO:0000313" key="6">
    <source>
        <dbReference type="EMBL" id="PIK49644.1"/>
    </source>
</evidence>
<name>A0A2G8KNQ5_STIJA</name>
<dbReference type="Proteomes" id="UP000230750">
    <property type="component" value="Unassembled WGS sequence"/>
</dbReference>
<evidence type="ECO:0000256" key="1">
    <source>
        <dbReference type="ARBA" id="ARBA00004604"/>
    </source>
</evidence>
<dbReference type="GO" id="GO:0034388">
    <property type="term" value="C:Pwp2p-containing subcomplex of 90S preribosome"/>
    <property type="evidence" value="ECO:0007669"/>
    <property type="project" value="TreeGrafter"/>
</dbReference>
<dbReference type="Pfam" id="PF08640">
    <property type="entry name" value="U3_assoc_6"/>
    <property type="match status" value="1"/>
</dbReference>
<evidence type="ECO:0000256" key="2">
    <source>
        <dbReference type="ARBA" id="ARBA00022552"/>
    </source>
</evidence>
<comment type="caution">
    <text evidence="6">The sequence shown here is derived from an EMBL/GenBank/DDBJ whole genome shotgun (WGS) entry which is preliminary data.</text>
</comment>
<dbReference type="InterPro" id="IPR011990">
    <property type="entry name" value="TPR-like_helical_dom_sf"/>
</dbReference>
<gene>
    <name evidence="6" type="ORF">BSL78_13471</name>
</gene>
<dbReference type="EMBL" id="MRZV01000454">
    <property type="protein sequence ID" value="PIK49644.1"/>
    <property type="molecule type" value="Genomic_DNA"/>
</dbReference>
<feature type="non-terminal residue" evidence="6">
    <location>
        <position position="134"/>
    </location>
</feature>
<dbReference type="GO" id="GO:0030515">
    <property type="term" value="F:snoRNA binding"/>
    <property type="evidence" value="ECO:0007669"/>
    <property type="project" value="InterPro"/>
</dbReference>
<organism evidence="6 7">
    <name type="scientific">Stichopus japonicus</name>
    <name type="common">Sea cucumber</name>
    <dbReference type="NCBI Taxonomy" id="307972"/>
    <lineage>
        <taxon>Eukaryota</taxon>
        <taxon>Metazoa</taxon>
        <taxon>Echinodermata</taxon>
        <taxon>Eleutherozoa</taxon>
        <taxon>Echinozoa</taxon>
        <taxon>Holothuroidea</taxon>
        <taxon>Aspidochirotacea</taxon>
        <taxon>Aspidochirotida</taxon>
        <taxon>Stichopodidae</taxon>
        <taxon>Apostichopus</taxon>
    </lineage>
</organism>
<evidence type="ECO:0000313" key="7">
    <source>
        <dbReference type="Proteomes" id="UP000230750"/>
    </source>
</evidence>
<dbReference type="Gene3D" id="1.25.40.10">
    <property type="entry name" value="Tetratricopeptide repeat domain"/>
    <property type="match status" value="1"/>
</dbReference>
<feature type="domain" description="U3 small nucleolar RNA-associated protein 6 N-terminal" evidence="5">
    <location>
        <begin position="9"/>
        <end position="89"/>
    </location>
</feature>
<accession>A0A2G8KNQ5</accession>
<dbReference type="InterPro" id="IPR055347">
    <property type="entry name" value="UTP6_N"/>
</dbReference>
<dbReference type="GO" id="GO:0000462">
    <property type="term" value="P:maturation of SSU-rRNA from tricistronic rRNA transcript (SSU-rRNA, 5.8S rRNA, LSU-rRNA)"/>
    <property type="evidence" value="ECO:0007669"/>
    <property type="project" value="InterPro"/>
</dbReference>
<protein>
    <recommendedName>
        <fullName evidence="5">U3 small nucleolar RNA-associated protein 6 N-terminal domain-containing protein</fullName>
    </recommendedName>
</protein>
<keyword evidence="7" id="KW-1185">Reference proteome</keyword>
<dbReference type="GO" id="GO:0032040">
    <property type="term" value="C:small-subunit processome"/>
    <property type="evidence" value="ECO:0007669"/>
    <property type="project" value="TreeGrafter"/>
</dbReference>
<evidence type="ECO:0000256" key="4">
    <source>
        <dbReference type="ARBA" id="ARBA00023242"/>
    </source>
</evidence>
<dbReference type="AlphaFoldDB" id="A0A2G8KNQ5"/>
<sequence length="134" mass="16530">MAEFVQRNLEETLPELEQIERVGLFSREEVKSIIKKRSGLEYRLNRLKNEREDFLKYIEFEKNLLKLIKKRRKKINYFFKTSEIEHAIVVRIQKLYRRLCTLYPSDLTLWLTHIRFLREWNRLGRMSQLITKLL</sequence>
<proteinExistence type="predicted"/>
<dbReference type="PANTHER" id="PTHR23271">
    <property type="entry name" value="HEPATOCELLULAR CARCINOMA-ASSOCIATED ANTIGEN 66"/>
    <property type="match status" value="1"/>
</dbReference>
<keyword evidence="4" id="KW-0539">Nucleus</keyword>
<evidence type="ECO:0000259" key="5">
    <source>
        <dbReference type="Pfam" id="PF08640"/>
    </source>
</evidence>
<dbReference type="InterPro" id="IPR013949">
    <property type="entry name" value="Utp6"/>
</dbReference>
<comment type="subcellular location">
    <subcellularLocation>
        <location evidence="1">Nucleus</location>
        <location evidence="1">Nucleolus</location>
    </subcellularLocation>
</comment>